<dbReference type="Gene3D" id="3.90.1420.10">
    <property type="entry name" value="Rubisco LSMT, substrate-binding domain"/>
    <property type="match status" value="1"/>
</dbReference>
<evidence type="ECO:0000313" key="4">
    <source>
        <dbReference type="EMBL" id="KAJ6690361.1"/>
    </source>
</evidence>
<dbReference type="AlphaFoldDB" id="A0A9Q0PLD4"/>
<evidence type="ECO:0000256" key="2">
    <source>
        <dbReference type="ARBA" id="ARBA00022679"/>
    </source>
</evidence>
<organism evidence="4 5">
    <name type="scientific">Salix viminalis</name>
    <name type="common">Common osier</name>
    <name type="synonym">Basket willow</name>
    <dbReference type="NCBI Taxonomy" id="40686"/>
    <lineage>
        <taxon>Eukaryota</taxon>
        <taxon>Viridiplantae</taxon>
        <taxon>Streptophyta</taxon>
        <taxon>Embryophyta</taxon>
        <taxon>Tracheophyta</taxon>
        <taxon>Spermatophyta</taxon>
        <taxon>Magnoliopsida</taxon>
        <taxon>eudicotyledons</taxon>
        <taxon>Gunneridae</taxon>
        <taxon>Pentapetalae</taxon>
        <taxon>rosids</taxon>
        <taxon>fabids</taxon>
        <taxon>Malpighiales</taxon>
        <taxon>Salicaceae</taxon>
        <taxon>Saliceae</taxon>
        <taxon>Salix</taxon>
    </lineage>
</organism>
<keyword evidence="1" id="KW-0489">Methyltransferase</keyword>
<dbReference type="GO" id="GO:0032259">
    <property type="term" value="P:methylation"/>
    <property type="evidence" value="ECO:0007669"/>
    <property type="project" value="UniProtKB-KW"/>
</dbReference>
<dbReference type="PANTHER" id="PTHR13271:SF134">
    <property type="entry name" value="OS01G0976450 PROTEIN"/>
    <property type="match status" value="1"/>
</dbReference>
<dbReference type="GO" id="GO:0016279">
    <property type="term" value="F:protein-lysine N-methyltransferase activity"/>
    <property type="evidence" value="ECO:0007669"/>
    <property type="project" value="TreeGrafter"/>
</dbReference>
<evidence type="ECO:0000313" key="5">
    <source>
        <dbReference type="Proteomes" id="UP001151529"/>
    </source>
</evidence>
<proteinExistence type="predicted"/>
<keyword evidence="3" id="KW-0949">S-adenosyl-L-methionine</keyword>
<dbReference type="InterPro" id="IPR046341">
    <property type="entry name" value="SET_dom_sf"/>
</dbReference>
<evidence type="ECO:0000256" key="1">
    <source>
        <dbReference type="ARBA" id="ARBA00022603"/>
    </source>
</evidence>
<dbReference type="InterPro" id="IPR050600">
    <property type="entry name" value="SETD3_SETD6_MTase"/>
</dbReference>
<evidence type="ECO:0000256" key="3">
    <source>
        <dbReference type="ARBA" id="ARBA00022691"/>
    </source>
</evidence>
<comment type="caution">
    <text evidence="4">The sequence shown here is derived from an EMBL/GenBank/DDBJ whole genome shotgun (WGS) entry which is preliminary data.</text>
</comment>
<dbReference type="SUPFAM" id="SSF82199">
    <property type="entry name" value="SET domain"/>
    <property type="match status" value="1"/>
</dbReference>
<accession>A0A9Q0PLD4</accession>
<dbReference type="Gene3D" id="3.90.1410.10">
    <property type="entry name" value="set domain protein methyltransferase, domain 1"/>
    <property type="match status" value="1"/>
</dbReference>
<name>A0A9Q0PLD4_SALVM</name>
<dbReference type="EMBL" id="JAPFFL010000012">
    <property type="protein sequence ID" value="KAJ6690361.1"/>
    <property type="molecule type" value="Genomic_DNA"/>
</dbReference>
<keyword evidence="2" id="KW-0808">Transferase</keyword>
<reference evidence="4" key="2">
    <citation type="journal article" date="2023" name="Int. J. Mol. Sci.">
        <title>De Novo Assembly and Annotation of 11 Diverse Shrub Willow (Salix) Genomes Reveals Novel Gene Organization in Sex-Linked Regions.</title>
        <authorList>
            <person name="Hyden B."/>
            <person name="Feng K."/>
            <person name="Yates T.B."/>
            <person name="Jawdy S."/>
            <person name="Cereghino C."/>
            <person name="Smart L.B."/>
            <person name="Muchero W."/>
        </authorList>
    </citation>
    <scope>NUCLEOTIDE SEQUENCE [LARGE SCALE GENOMIC DNA]</scope>
    <source>
        <tissue evidence="4">Shoot tip</tissue>
    </source>
</reference>
<dbReference type="OrthoDB" id="441812at2759"/>
<gene>
    <name evidence="4" type="ORF">OIU85_006610</name>
</gene>
<dbReference type="InterPro" id="IPR036464">
    <property type="entry name" value="Rubisco_LSMT_subst-bd_sf"/>
</dbReference>
<protein>
    <recommendedName>
        <fullName evidence="6">SET domain-containing protein</fullName>
    </recommendedName>
</protein>
<reference evidence="4" key="1">
    <citation type="submission" date="2022-11" db="EMBL/GenBank/DDBJ databases">
        <authorList>
            <person name="Hyden B.L."/>
            <person name="Feng K."/>
            <person name="Yates T."/>
            <person name="Jawdy S."/>
            <person name="Smart L.B."/>
            <person name="Muchero W."/>
        </authorList>
    </citation>
    <scope>NUCLEOTIDE SEQUENCE</scope>
    <source>
        <tissue evidence="4">Shoot tip</tissue>
    </source>
</reference>
<evidence type="ECO:0008006" key="6">
    <source>
        <dbReference type="Google" id="ProtNLM"/>
    </source>
</evidence>
<dbReference type="PANTHER" id="PTHR13271">
    <property type="entry name" value="UNCHARACTERIZED PUTATIVE METHYLTRANSFERASE"/>
    <property type="match status" value="1"/>
</dbReference>
<dbReference type="Proteomes" id="UP001151529">
    <property type="component" value="Chromosome 8"/>
</dbReference>
<keyword evidence="5" id="KW-1185">Reference proteome</keyword>
<sequence length="320" mass="36085">MPLLSRCINPRRSLRQLFTTAHCFSNKLNFSSSPAPEVLLNHHDEECVDFLPWLEGKAGVEISSKLYVGKSACGRSLFASKSIQTGDCILRVPYNVQIAPDNLLPRVASLLDNETGNVAKLATIILIEQKRGQESEWAPLYQLPPQVWRNAQHDILEQKLSITPPEILDSITLEEFHACICFSYISSMGKHKGISLIFANHDGCHILISDFAPHEEVLIRYGKFSNATLLLEFGFIVLHNIHDQVQIHIDIPNHDFLGEMKLDIFNRHHLPTTRYANGPEFSGDSFIIKEVRSARGKRIGLPQSLHAFLLVFFVATLLKN</sequence>